<reference evidence="6" key="1">
    <citation type="submission" date="2017-08" db="EMBL/GenBank/DDBJ databases">
        <authorList>
            <person name="Grouzdev D.S."/>
            <person name="Gaisin V.A."/>
            <person name="Rysina M.S."/>
            <person name="Gorlenko V.M."/>
        </authorList>
    </citation>
    <scope>NUCLEOTIDE SEQUENCE [LARGE SCALE GENOMIC DNA]</scope>
    <source>
        <strain evidence="6">Kir15-3F</strain>
    </source>
</reference>
<evidence type="ECO:0000256" key="2">
    <source>
        <dbReference type="ARBA" id="ARBA00006739"/>
    </source>
</evidence>
<dbReference type="Proteomes" id="UP000220527">
    <property type="component" value="Unassembled WGS sequence"/>
</dbReference>
<gene>
    <name evidence="5" type="ORF">CJ255_06450</name>
</gene>
<evidence type="ECO:0000313" key="6">
    <source>
        <dbReference type="Proteomes" id="UP000220527"/>
    </source>
</evidence>
<keyword evidence="6" id="KW-1185">Reference proteome</keyword>
<dbReference type="InterPro" id="IPR029044">
    <property type="entry name" value="Nucleotide-diphossugar_trans"/>
</dbReference>
<dbReference type="EMBL" id="NQWI01000019">
    <property type="protein sequence ID" value="PDW03888.1"/>
    <property type="molecule type" value="Genomic_DNA"/>
</dbReference>
<dbReference type="PANTHER" id="PTHR43179:SF12">
    <property type="entry name" value="GALACTOFURANOSYLTRANSFERASE GLFT2"/>
    <property type="match status" value="1"/>
</dbReference>
<dbReference type="AlphaFoldDB" id="A0A2A6RLY7"/>
<dbReference type="Pfam" id="PF13641">
    <property type="entry name" value="Glyco_tranf_2_3"/>
    <property type="match status" value="1"/>
</dbReference>
<dbReference type="OrthoDB" id="153025at2"/>
<dbReference type="Gene3D" id="3.90.550.10">
    <property type="entry name" value="Spore Coat Polysaccharide Biosynthesis Protein SpsA, Chain A"/>
    <property type="match status" value="1"/>
</dbReference>
<keyword evidence="4" id="KW-0808">Transferase</keyword>
<name>A0A2A6RLY7_9CHLR</name>
<comment type="caution">
    <text evidence="5">The sequence shown here is derived from an EMBL/GenBank/DDBJ whole genome shotgun (WGS) entry which is preliminary data.</text>
</comment>
<evidence type="ECO:0000256" key="4">
    <source>
        <dbReference type="ARBA" id="ARBA00022679"/>
    </source>
</evidence>
<comment type="pathway">
    <text evidence="1">Cell wall biogenesis; cell wall polysaccharide biosynthesis.</text>
</comment>
<organism evidence="5 6">
    <name type="scientific">Candidatus Viridilinea mediisalina</name>
    <dbReference type="NCBI Taxonomy" id="2024553"/>
    <lineage>
        <taxon>Bacteria</taxon>
        <taxon>Bacillati</taxon>
        <taxon>Chloroflexota</taxon>
        <taxon>Chloroflexia</taxon>
        <taxon>Chloroflexales</taxon>
        <taxon>Chloroflexineae</taxon>
        <taxon>Oscillochloridaceae</taxon>
        <taxon>Candidatus Viridilinea</taxon>
    </lineage>
</organism>
<evidence type="ECO:0000313" key="5">
    <source>
        <dbReference type="EMBL" id="PDW03888.1"/>
    </source>
</evidence>
<proteinExistence type="inferred from homology"/>
<protein>
    <recommendedName>
        <fullName evidence="7">Glycosyltransferase family 2 protein</fullName>
    </recommendedName>
</protein>
<evidence type="ECO:0008006" key="7">
    <source>
        <dbReference type="Google" id="ProtNLM"/>
    </source>
</evidence>
<comment type="similarity">
    <text evidence="2">Belongs to the glycosyltransferase 2 family.</text>
</comment>
<dbReference type="CDD" id="cd04186">
    <property type="entry name" value="GT_2_like_c"/>
    <property type="match status" value="1"/>
</dbReference>
<evidence type="ECO:0000256" key="1">
    <source>
        <dbReference type="ARBA" id="ARBA00004776"/>
    </source>
</evidence>
<dbReference type="GO" id="GO:0016757">
    <property type="term" value="F:glycosyltransferase activity"/>
    <property type="evidence" value="ECO:0007669"/>
    <property type="project" value="UniProtKB-KW"/>
</dbReference>
<dbReference type="RefSeq" id="WP_097643272.1">
    <property type="nucleotide sequence ID" value="NZ_NQWI01000019.1"/>
</dbReference>
<keyword evidence="3" id="KW-0328">Glycosyltransferase</keyword>
<dbReference type="PANTHER" id="PTHR43179">
    <property type="entry name" value="RHAMNOSYLTRANSFERASE WBBL"/>
    <property type="match status" value="1"/>
</dbReference>
<dbReference type="SUPFAM" id="SSF53448">
    <property type="entry name" value="Nucleotide-diphospho-sugar transferases"/>
    <property type="match status" value="1"/>
</dbReference>
<evidence type="ECO:0000256" key="3">
    <source>
        <dbReference type="ARBA" id="ARBA00022676"/>
    </source>
</evidence>
<sequence length="299" mass="34348">MSMFPHVTIIVLHWLNDQRTQRCLEALQQLDYPQYRIVLVDNGSHNGSLERLRASFPSIEILALAQNYGFAGGINPAIRAALATHTDYIFLLNNDALIAPESLRLLIAMHQQNPHIGILTPVAVYEDEPTRRAGLGFRIHRYECELIGWDERDEPEQQPHPIVLDAVFGTAMLIPRRLFERVGLFDERFFFYYEDVDLCVRARAAGFVVAYTPHVRVFHAVSASTAGIRGLRFFYLGRGRQLFFRKHRSAWQRVVYRGRELYKLFREAPFRVKYEGMANVVGYLAGSLAGLIMPVPKDR</sequence>
<accession>A0A2A6RLY7</accession>